<comment type="similarity">
    <text evidence="2 6">Belongs to the FPP/GGPP synthase family.</text>
</comment>
<dbReference type="SFLD" id="SFLDG01017">
    <property type="entry name" value="Polyprenyl_Transferase_Like"/>
    <property type="match status" value="1"/>
</dbReference>
<dbReference type="Gene3D" id="1.10.600.10">
    <property type="entry name" value="Farnesyl Diphosphate Synthase"/>
    <property type="match status" value="1"/>
</dbReference>
<evidence type="ECO:0000256" key="6">
    <source>
        <dbReference type="RuleBase" id="RU004466"/>
    </source>
</evidence>
<evidence type="ECO:0000256" key="2">
    <source>
        <dbReference type="ARBA" id="ARBA00006706"/>
    </source>
</evidence>
<dbReference type="GO" id="GO:0008299">
    <property type="term" value="P:isoprenoid biosynthetic process"/>
    <property type="evidence" value="ECO:0007669"/>
    <property type="project" value="InterPro"/>
</dbReference>
<organism evidence="7 8">
    <name type="scientific">Candidatus Desulfacyla euxinica</name>
    <dbReference type="NCBI Taxonomy" id="2841693"/>
    <lineage>
        <taxon>Bacteria</taxon>
        <taxon>Deltaproteobacteria</taxon>
        <taxon>Candidatus Desulfacyla</taxon>
    </lineage>
</organism>
<dbReference type="Proteomes" id="UP000650524">
    <property type="component" value="Unassembled WGS sequence"/>
</dbReference>
<dbReference type="SUPFAM" id="SSF48576">
    <property type="entry name" value="Terpenoid synthases"/>
    <property type="match status" value="1"/>
</dbReference>
<keyword evidence="4" id="KW-0479">Metal-binding</keyword>
<comment type="caution">
    <text evidence="7">The sequence shown here is derived from an EMBL/GenBank/DDBJ whole genome shotgun (WGS) entry which is preliminary data.</text>
</comment>
<evidence type="ECO:0000256" key="1">
    <source>
        <dbReference type="ARBA" id="ARBA00001946"/>
    </source>
</evidence>
<dbReference type="GO" id="GO:0046872">
    <property type="term" value="F:metal ion binding"/>
    <property type="evidence" value="ECO:0007669"/>
    <property type="project" value="UniProtKB-KW"/>
</dbReference>
<evidence type="ECO:0000256" key="4">
    <source>
        <dbReference type="ARBA" id="ARBA00022723"/>
    </source>
</evidence>
<gene>
    <name evidence="7" type="ORF">H8E19_11160</name>
</gene>
<dbReference type="PANTHER" id="PTHR12001:SF69">
    <property type="entry name" value="ALL TRANS-POLYPRENYL-DIPHOSPHATE SYNTHASE PDSS1"/>
    <property type="match status" value="1"/>
</dbReference>
<accession>A0A8J6T4V7</accession>
<keyword evidence="3 6" id="KW-0808">Transferase</keyword>
<proteinExistence type="inferred from homology"/>
<dbReference type="SFLD" id="SFLDS00005">
    <property type="entry name" value="Isoprenoid_Synthase_Type_I"/>
    <property type="match status" value="1"/>
</dbReference>
<reference evidence="7 8" key="1">
    <citation type="submission" date="2020-08" db="EMBL/GenBank/DDBJ databases">
        <title>Bridging the membrane lipid divide: bacteria of the FCB group superphylum have the potential to synthesize archaeal ether lipids.</title>
        <authorList>
            <person name="Villanueva L."/>
            <person name="Von Meijenfeldt F.A.B."/>
            <person name="Westbye A.B."/>
            <person name="Yadav S."/>
            <person name="Hopmans E.C."/>
            <person name="Dutilh B.E."/>
            <person name="Sinninghe Damste J.S."/>
        </authorList>
    </citation>
    <scope>NUCLEOTIDE SEQUENCE [LARGE SCALE GENOMIC DNA]</scope>
    <source>
        <strain evidence="7">NIOZ-UU27</strain>
    </source>
</reference>
<dbReference type="InterPro" id="IPR000092">
    <property type="entry name" value="Polyprenyl_synt"/>
</dbReference>
<dbReference type="InterPro" id="IPR008949">
    <property type="entry name" value="Isoprenoid_synthase_dom_sf"/>
</dbReference>
<comment type="cofactor">
    <cofactor evidence="1">
        <name>Mg(2+)</name>
        <dbReference type="ChEBI" id="CHEBI:18420"/>
    </cofactor>
</comment>
<dbReference type="GO" id="GO:0004659">
    <property type="term" value="F:prenyltransferase activity"/>
    <property type="evidence" value="ECO:0007669"/>
    <property type="project" value="InterPro"/>
</dbReference>
<evidence type="ECO:0000256" key="3">
    <source>
        <dbReference type="ARBA" id="ARBA00022679"/>
    </source>
</evidence>
<keyword evidence="5" id="KW-0460">Magnesium</keyword>
<sequence length="325" mass="36590">MDSDTSNLIQFKDHFEIINDEMFKVFNSRVPLVEEIGRHALLGHGKRLRPLIFVLSCELCSYQQEDVYQLSTIFEYIHTASLLHDDVLDNAEIRRNRPSANQVWGNHAAVLEGDFLVSKALAIAIRAGNIPFLAKITETTTQMTEGQILELAHTDDWEISKDLYLEIVTAKTAMLISTACACGAIISDAGSETADALTRFGLDAGIAFQLIDDLLDYTSSEEVFGKPVGKDLREGKVTLPFIYTLEQLAITEKNRLEDLFLKHQPTDDDYKDIIDLVRRNGALDRIRDEAQSYVDKAINSLDIFPDSTTKRDLAILSQHIIDRKK</sequence>
<dbReference type="CDD" id="cd00685">
    <property type="entry name" value="Trans_IPPS_HT"/>
    <property type="match status" value="1"/>
</dbReference>
<dbReference type="Pfam" id="PF00348">
    <property type="entry name" value="polyprenyl_synt"/>
    <property type="match status" value="1"/>
</dbReference>
<evidence type="ECO:0000256" key="5">
    <source>
        <dbReference type="ARBA" id="ARBA00022842"/>
    </source>
</evidence>
<evidence type="ECO:0000313" key="7">
    <source>
        <dbReference type="EMBL" id="MBC8177952.1"/>
    </source>
</evidence>
<name>A0A8J6T4V7_9DELT</name>
<dbReference type="PANTHER" id="PTHR12001">
    <property type="entry name" value="GERANYLGERANYL PYROPHOSPHATE SYNTHASE"/>
    <property type="match status" value="1"/>
</dbReference>
<dbReference type="EMBL" id="JACNJD010000247">
    <property type="protein sequence ID" value="MBC8177952.1"/>
    <property type="molecule type" value="Genomic_DNA"/>
</dbReference>
<protein>
    <submittedName>
        <fullName evidence="7">Polyprenyl synthetase family protein</fullName>
    </submittedName>
</protein>
<evidence type="ECO:0000313" key="8">
    <source>
        <dbReference type="Proteomes" id="UP000650524"/>
    </source>
</evidence>
<dbReference type="AlphaFoldDB" id="A0A8J6T4V7"/>